<dbReference type="OrthoDB" id="1921208at2759"/>
<feature type="chain" id="PRO_5005202197" description="Cupredoxin" evidence="3">
    <location>
        <begin position="18"/>
        <end position="439"/>
    </location>
</feature>
<feature type="compositionally biased region" description="Polar residues" evidence="1">
    <location>
        <begin position="404"/>
        <end position="424"/>
    </location>
</feature>
<reference evidence="4 5" key="1">
    <citation type="submission" date="2015-04" db="EMBL/GenBank/DDBJ databases">
        <title>Complete genome sequence of Schizopora paradoxa KUC8140, a cosmopolitan wood degrader in East Asia.</title>
        <authorList>
            <consortium name="DOE Joint Genome Institute"/>
            <person name="Min B."/>
            <person name="Park H."/>
            <person name="Jang Y."/>
            <person name="Kim J.-J."/>
            <person name="Kim K.H."/>
            <person name="Pangilinan J."/>
            <person name="Lipzen A."/>
            <person name="Riley R."/>
            <person name="Grigoriev I.V."/>
            <person name="Spatafora J.W."/>
            <person name="Choi I.-G."/>
        </authorList>
    </citation>
    <scope>NUCLEOTIDE SEQUENCE [LARGE SCALE GENOMIC DNA]</scope>
    <source>
        <strain evidence="4 5">KUC8140</strain>
    </source>
</reference>
<organism evidence="4 5">
    <name type="scientific">Schizopora paradoxa</name>
    <dbReference type="NCBI Taxonomy" id="27342"/>
    <lineage>
        <taxon>Eukaryota</taxon>
        <taxon>Fungi</taxon>
        <taxon>Dikarya</taxon>
        <taxon>Basidiomycota</taxon>
        <taxon>Agaricomycotina</taxon>
        <taxon>Agaricomycetes</taxon>
        <taxon>Hymenochaetales</taxon>
        <taxon>Schizoporaceae</taxon>
        <taxon>Schizopora</taxon>
    </lineage>
</organism>
<gene>
    <name evidence="4" type="ORF">SCHPADRAFT_934419</name>
</gene>
<dbReference type="AlphaFoldDB" id="A0A0H2SFJ5"/>
<dbReference type="SUPFAM" id="SSF49503">
    <property type="entry name" value="Cupredoxins"/>
    <property type="match status" value="2"/>
</dbReference>
<dbReference type="InterPro" id="IPR008972">
    <property type="entry name" value="Cupredoxin"/>
</dbReference>
<dbReference type="Proteomes" id="UP000053477">
    <property type="component" value="Unassembled WGS sequence"/>
</dbReference>
<dbReference type="InterPro" id="IPR052953">
    <property type="entry name" value="Ser-rich/MCO-related"/>
</dbReference>
<feature type="transmembrane region" description="Helical" evidence="2">
    <location>
        <begin position="369"/>
        <end position="395"/>
    </location>
</feature>
<feature type="region of interest" description="Disordered" evidence="1">
    <location>
        <begin position="400"/>
        <end position="439"/>
    </location>
</feature>
<evidence type="ECO:0000256" key="1">
    <source>
        <dbReference type="SAM" id="MobiDB-lite"/>
    </source>
</evidence>
<evidence type="ECO:0000256" key="3">
    <source>
        <dbReference type="SAM" id="SignalP"/>
    </source>
</evidence>
<protein>
    <recommendedName>
        <fullName evidence="6">Cupredoxin</fullName>
    </recommendedName>
</protein>
<dbReference type="EMBL" id="KQ085882">
    <property type="protein sequence ID" value="KLO20588.1"/>
    <property type="molecule type" value="Genomic_DNA"/>
</dbReference>
<keyword evidence="2" id="KW-1133">Transmembrane helix</keyword>
<accession>A0A0H2SFJ5</accession>
<keyword evidence="2" id="KW-0472">Membrane</keyword>
<keyword evidence="5" id="KW-1185">Reference proteome</keyword>
<keyword evidence="2" id="KW-0812">Transmembrane</keyword>
<proteinExistence type="predicted"/>
<evidence type="ECO:0000313" key="5">
    <source>
        <dbReference type="Proteomes" id="UP000053477"/>
    </source>
</evidence>
<dbReference type="STRING" id="27342.A0A0H2SFJ5"/>
<evidence type="ECO:0008006" key="6">
    <source>
        <dbReference type="Google" id="ProtNLM"/>
    </source>
</evidence>
<feature type="compositionally biased region" description="Basic and acidic residues" evidence="1">
    <location>
        <begin position="428"/>
        <end position="439"/>
    </location>
</feature>
<dbReference type="PANTHER" id="PTHR34883:SF4">
    <property type="entry name" value="CUPREDOXIN"/>
    <property type="match status" value="1"/>
</dbReference>
<evidence type="ECO:0000256" key="2">
    <source>
        <dbReference type="SAM" id="Phobius"/>
    </source>
</evidence>
<dbReference type="PANTHER" id="PTHR34883">
    <property type="entry name" value="SERINE-RICH PROTEIN, PUTATIVE-RELATED-RELATED"/>
    <property type="match status" value="1"/>
</dbReference>
<dbReference type="InParanoid" id="A0A0H2SFJ5"/>
<name>A0A0H2SFJ5_9AGAM</name>
<evidence type="ECO:0000313" key="4">
    <source>
        <dbReference type="EMBL" id="KLO20588.1"/>
    </source>
</evidence>
<dbReference type="CDD" id="cd00920">
    <property type="entry name" value="Cupredoxin"/>
    <property type="match status" value="2"/>
</dbReference>
<dbReference type="Gene3D" id="2.60.40.420">
    <property type="entry name" value="Cupredoxins - blue copper proteins"/>
    <property type="match status" value="2"/>
</dbReference>
<feature type="signal peptide" evidence="3">
    <location>
        <begin position="1"/>
        <end position="17"/>
    </location>
</feature>
<keyword evidence="3" id="KW-0732">Signal</keyword>
<sequence length="439" mass="47011">MLTAIFPALLLATSSFAATHYVSVGGTNPDGTPALVFSPNNFQADIGDEVVFTFHVKNHTVTQSSFNEPCAKMTDAWGNLNGFDSGFMPVSPNDTNLPTFTIKVYDTKPIWGYCRQLNPPSTHCRSGMVFGINTPSYGNTFYNFVQLAAQSTSQNSLLPPSSTSTSTTGSAWYTQGPQTHQIVVGGDPKTVGFTYNPPNISANVGDTVEFVFMQKNHTVTQASFGEPCRPLADTTYPSVKGFDSGFMFVSPNQTGNFPTFSIKINDTNPIWAYCRQQAANFSHCGVGMVAAINANPYSNKSFFDFQQLAVHQNGSGFVDPFGNLTSAPSSTAVLPGSGKSAEKDVAANLDAGDSDSTLSASQLKRIYDLAPVALGLIGLALILLTALLSISIVLLRRSGKSAPPTRSVNPEYQQVPLTMPSSKMTDAGSHDYETPRYSD</sequence>